<sequence length="458" mass="51213">MREYTRVPSYLPKVTGKRGKDVREWLLRVENACRINDITIEDTNTRLPGIAGSSMGNLASDGGYRVFNGEYSVLIFRVEGMSILDQMLCYTNGLMPRTRSYVKLENPVTLSAVMDLAVKYEMTHYFEGTRDRQVRQGSKKSTNDAPKPNKSFKGNPFERKGASNRSRTPSGLIIARFTFARSQGTSRLIASHGRKVKTSRKATNRASEWMDKAVTRTLKFENISLRVLCENPLVYKSRPLFSITGEIRASVENLATRGMLLDCGATTIYVFKHLGVEHQLQTAKFRDNQIVEAELEVIPLEIESTRFLTNILGAPFFEDMHPQIEWRGKTIEGTKAETLHWERTSEIRGPIEEGGLVIASGLRRSVEAKGLSAKRPDSSRGAALETDVTSAVELARYKVQKESPNAGHGHHQDTLAGNDTVVNGEFDSHNTRGKDNLVGEMFTMSVVDEVGVQTKYIT</sequence>
<proteinExistence type="predicted"/>
<reference evidence="2 3" key="1">
    <citation type="journal article" date="2017" name="Genome Biol. Evol.">
        <title>Phytophthora megakarya and P. palmivora, closely related causal agents of cacao black pod rot, underwent increases in genome sizes and gene numbers by different mechanisms.</title>
        <authorList>
            <person name="Ali S.S."/>
            <person name="Shao J."/>
            <person name="Lary D.J."/>
            <person name="Kronmiller B."/>
            <person name="Shen D."/>
            <person name="Strem M.D."/>
            <person name="Amoako-Attah I."/>
            <person name="Akrofi A.Y."/>
            <person name="Begoude B.A."/>
            <person name="Ten Hoopen G.M."/>
            <person name="Coulibaly K."/>
            <person name="Kebe B.I."/>
            <person name="Melnick R.L."/>
            <person name="Guiltinan M.J."/>
            <person name="Tyler B.M."/>
            <person name="Meinhardt L.W."/>
            <person name="Bailey B.A."/>
        </authorList>
    </citation>
    <scope>NUCLEOTIDE SEQUENCE [LARGE SCALE GENOMIC DNA]</scope>
    <source>
        <strain evidence="3">sbr112.9</strain>
    </source>
</reference>
<gene>
    <name evidence="2" type="ORF">PHPALM_3451</name>
</gene>
<feature type="compositionally biased region" description="Polar residues" evidence="1">
    <location>
        <begin position="135"/>
        <end position="144"/>
    </location>
</feature>
<organism evidence="2 3">
    <name type="scientific">Phytophthora palmivora</name>
    <dbReference type="NCBI Taxonomy" id="4796"/>
    <lineage>
        <taxon>Eukaryota</taxon>
        <taxon>Sar</taxon>
        <taxon>Stramenopiles</taxon>
        <taxon>Oomycota</taxon>
        <taxon>Peronosporomycetes</taxon>
        <taxon>Peronosporales</taxon>
        <taxon>Peronosporaceae</taxon>
        <taxon>Phytophthora</taxon>
    </lineage>
</organism>
<feature type="region of interest" description="Disordered" evidence="1">
    <location>
        <begin position="129"/>
        <end position="167"/>
    </location>
</feature>
<evidence type="ECO:0000313" key="2">
    <source>
        <dbReference type="EMBL" id="POM78953.1"/>
    </source>
</evidence>
<protein>
    <submittedName>
        <fullName evidence="2">Uncharacterized protein</fullName>
    </submittedName>
</protein>
<accession>A0A2P4YMB2</accession>
<dbReference type="EMBL" id="NCKW01001866">
    <property type="protein sequence ID" value="POM78953.1"/>
    <property type="molecule type" value="Genomic_DNA"/>
</dbReference>
<evidence type="ECO:0000313" key="3">
    <source>
        <dbReference type="Proteomes" id="UP000237271"/>
    </source>
</evidence>
<dbReference type="Proteomes" id="UP000237271">
    <property type="component" value="Unassembled WGS sequence"/>
</dbReference>
<dbReference type="AlphaFoldDB" id="A0A2P4YMB2"/>
<name>A0A2P4YMB2_9STRA</name>
<comment type="caution">
    <text evidence="2">The sequence shown here is derived from an EMBL/GenBank/DDBJ whole genome shotgun (WGS) entry which is preliminary data.</text>
</comment>
<keyword evidence="3" id="KW-1185">Reference proteome</keyword>
<evidence type="ECO:0000256" key="1">
    <source>
        <dbReference type="SAM" id="MobiDB-lite"/>
    </source>
</evidence>